<dbReference type="InterPro" id="IPR010869">
    <property type="entry name" value="DUF1501"/>
</dbReference>
<organism evidence="1 2">
    <name type="scientific">Novipirellula artificiosorum</name>
    <dbReference type="NCBI Taxonomy" id="2528016"/>
    <lineage>
        <taxon>Bacteria</taxon>
        <taxon>Pseudomonadati</taxon>
        <taxon>Planctomycetota</taxon>
        <taxon>Planctomycetia</taxon>
        <taxon>Pirellulales</taxon>
        <taxon>Pirellulaceae</taxon>
        <taxon>Novipirellula</taxon>
    </lineage>
</organism>
<evidence type="ECO:0008006" key="3">
    <source>
        <dbReference type="Google" id="ProtNLM"/>
    </source>
</evidence>
<dbReference type="InterPro" id="IPR017850">
    <property type="entry name" value="Alkaline_phosphatase_core_sf"/>
</dbReference>
<gene>
    <name evidence="1" type="ORF">Poly41_33990</name>
</gene>
<dbReference type="InterPro" id="IPR006311">
    <property type="entry name" value="TAT_signal"/>
</dbReference>
<proteinExistence type="predicted"/>
<dbReference type="Pfam" id="PF07394">
    <property type="entry name" value="DUF1501"/>
    <property type="match status" value="1"/>
</dbReference>
<evidence type="ECO:0000313" key="2">
    <source>
        <dbReference type="Proteomes" id="UP000319143"/>
    </source>
</evidence>
<sequence length="482" mass="52452">MSAMNPYPCQSVRPAPLSRRMMLSRCASGFGAVALAALAKDPAYGLEASARSNALHGLHHNAKAKRVIFLYMDGGPSQIDTFDPKPLLDKFNGKDPAKLFQVEPTQFNNNGTVLASPWKFKPYGESGIPISDLFPHVATCADELAVVRSMVSEFPEHTFANYFLHTGSGLQGRPSMGAWINYGLGSECENLPGFVAINGGLIPPGGLDCFGSGFLPASYQGSVFKPSGTAVANIHPSEATAEIQTSKLNLVKQLDNLALDAFGRPDSLESAIRNYELAYEMQMAVPELMSLDEEPASIRAMYGMDAEYEPTRIYAAECILARRLVERGVRFIELTCPAVGGDRWDQHSQLKEGHENNARAVDQPIAGLLKDLRQRGLLDDTLVVWAGEFGRTPFAQGKDGRDHNPFGFTVWLAGGGVKAGTIYGATDEWGYKAIENRVEVHDLHATILHLLGVDHTRSTFRFGGRDMRLTDVKGHVIDGIIG</sequence>
<dbReference type="EMBL" id="SJPV01000005">
    <property type="protein sequence ID" value="TWU37270.1"/>
    <property type="molecule type" value="Genomic_DNA"/>
</dbReference>
<comment type="caution">
    <text evidence="1">The sequence shown here is derived from an EMBL/GenBank/DDBJ whole genome shotgun (WGS) entry which is preliminary data.</text>
</comment>
<reference evidence="1 2" key="1">
    <citation type="submission" date="2019-02" db="EMBL/GenBank/DDBJ databases">
        <title>Deep-cultivation of Planctomycetes and their phenomic and genomic characterization uncovers novel biology.</title>
        <authorList>
            <person name="Wiegand S."/>
            <person name="Jogler M."/>
            <person name="Boedeker C."/>
            <person name="Pinto D."/>
            <person name="Vollmers J."/>
            <person name="Rivas-Marin E."/>
            <person name="Kohn T."/>
            <person name="Peeters S.H."/>
            <person name="Heuer A."/>
            <person name="Rast P."/>
            <person name="Oberbeckmann S."/>
            <person name="Bunk B."/>
            <person name="Jeske O."/>
            <person name="Meyerdierks A."/>
            <person name="Storesund J.E."/>
            <person name="Kallscheuer N."/>
            <person name="Luecker S."/>
            <person name="Lage O.M."/>
            <person name="Pohl T."/>
            <person name="Merkel B.J."/>
            <person name="Hornburger P."/>
            <person name="Mueller R.-W."/>
            <person name="Bruemmer F."/>
            <person name="Labrenz M."/>
            <person name="Spormann A.M."/>
            <person name="Op Den Camp H."/>
            <person name="Overmann J."/>
            <person name="Amann R."/>
            <person name="Jetten M.S.M."/>
            <person name="Mascher T."/>
            <person name="Medema M.H."/>
            <person name="Devos D.P."/>
            <person name="Kaster A.-K."/>
            <person name="Ovreas L."/>
            <person name="Rohde M."/>
            <person name="Galperin M.Y."/>
            <person name="Jogler C."/>
        </authorList>
    </citation>
    <scope>NUCLEOTIDE SEQUENCE [LARGE SCALE GENOMIC DNA]</scope>
    <source>
        <strain evidence="1 2">Poly41</strain>
    </source>
</reference>
<dbReference type="Gene3D" id="3.40.720.10">
    <property type="entry name" value="Alkaline Phosphatase, subunit A"/>
    <property type="match status" value="1"/>
</dbReference>
<dbReference type="PANTHER" id="PTHR43737">
    <property type="entry name" value="BLL7424 PROTEIN"/>
    <property type="match status" value="1"/>
</dbReference>
<dbReference type="PANTHER" id="PTHR43737:SF1">
    <property type="entry name" value="DUF1501 DOMAIN-CONTAINING PROTEIN"/>
    <property type="match status" value="1"/>
</dbReference>
<accession>A0A5C6DK95</accession>
<evidence type="ECO:0000313" key="1">
    <source>
        <dbReference type="EMBL" id="TWU37270.1"/>
    </source>
</evidence>
<name>A0A5C6DK95_9BACT</name>
<dbReference type="AlphaFoldDB" id="A0A5C6DK95"/>
<keyword evidence="2" id="KW-1185">Reference proteome</keyword>
<dbReference type="Proteomes" id="UP000319143">
    <property type="component" value="Unassembled WGS sequence"/>
</dbReference>
<dbReference type="PROSITE" id="PS51318">
    <property type="entry name" value="TAT"/>
    <property type="match status" value="1"/>
</dbReference>
<protein>
    <recommendedName>
        <fullName evidence="3">Sulfatase</fullName>
    </recommendedName>
</protein>
<dbReference type="SUPFAM" id="SSF53649">
    <property type="entry name" value="Alkaline phosphatase-like"/>
    <property type="match status" value="1"/>
</dbReference>